<feature type="transmembrane region" description="Helical" evidence="1">
    <location>
        <begin position="195"/>
        <end position="212"/>
    </location>
</feature>
<dbReference type="RefSeq" id="WP_074816135.1">
    <property type="nucleotide sequence ID" value="NZ_FNTI01000001.1"/>
</dbReference>
<feature type="transmembrane region" description="Helical" evidence="1">
    <location>
        <begin position="290"/>
        <end position="309"/>
    </location>
</feature>
<dbReference type="GO" id="GO:0016787">
    <property type="term" value="F:hydrolase activity"/>
    <property type="evidence" value="ECO:0007669"/>
    <property type="project" value="UniProtKB-KW"/>
</dbReference>
<protein>
    <submittedName>
        <fullName evidence="3">Peptidoglycan/LPS O-acetylase OafA/YrhL, contains acyltransferase and SGNH-hydrolase domains</fullName>
    </submittedName>
</protein>
<keyword evidence="1" id="KW-0472">Membrane</keyword>
<evidence type="ECO:0000259" key="2">
    <source>
        <dbReference type="Pfam" id="PF01757"/>
    </source>
</evidence>
<keyword evidence="3" id="KW-0378">Hydrolase</keyword>
<feature type="transmembrane region" description="Helical" evidence="1">
    <location>
        <begin position="12"/>
        <end position="32"/>
    </location>
</feature>
<feature type="transmembrane region" description="Helical" evidence="1">
    <location>
        <begin position="96"/>
        <end position="118"/>
    </location>
</feature>
<keyword evidence="1" id="KW-1133">Transmembrane helix</keyword>
<dbReference type="Pfam" id="PF01757">
    <property type="entry name" value="Acyl_transf_3"/>
    <property type="match status" value="1"/>
</dbReference>
<feature type="transmembrane region" description="Helical" evidence="1">
    <location>
        <begin position="156"/>
        <end position="189"/>
    </location>
</feature>
<dbReference type="GO" id="GO:0016747">
    <property type="term" value="F:acyltransferase activity, transferring groups other than amino-acyl groups"/>
    <property type="evidence" value="ECO:0007669"/>
    <property type="project" value="InterPro"/>
</dbReference>
<dbReference type="GO" id="GO:0000271">
    <property type="term" value="P:polysaccharide biosynthetic process"/>
    <property type="evidence" value="ECO:0007669"/>
    <property type="project" value="TreeGrafter"/>
</dbReference>
<feature type="domain" description="Acyltransferase 3" evidence="2">
    <location>
        <begin position="6"/>
        <end position="339"/>
    </location>
</feature>
<dbReference type="PANTHER" id="PTHR23028">
    <property type="entry name" value="ACETYLTRANSFERASE"/>
    <property type="match status" value="1"/>
</dbReference>
<proteinExistence type="predicted"/>
<feature type="transmembrane region" description="Helical" evidence="1">
    <location>
        <begin position="224"/>
        <end position="245"/>
    </location>
</feature>
<dbReference type="AlphaFoldDB" id="A0A1H4QRL1"/>
<gene>
    <name evidence="3" type="ORF">SAMN05444171_0923</name>
</gene>
<evidence type="ECO:0000313" key="3">
    <source>
        <dbReference type="EMBL" id="SEC22326.1"/>
    </source>
</evidence>
<organism evidence="3 4">
    <name type="scientific">Bradyrhizobium lablabi</name>
    <dbReference type="NCBI Taxonomy" id="722472"/>
    <lineage>
        <taxon>Bacteria</taxon>
        <taxon>Pseudomonadati</taxon>
        <taxon>Pseudomonadota</taxon>
        <taxon>Alphaproteobacteria</taxon>
        <taxon>Hyphomicrobiales</taxon>
        <taxon>Nitrobacteraceae</taxon>
        <taxon>Bradyrhizobium</taxon>
    </lineage>
</organism>
<dbReference type="InterPro" id="IPR002656">
    <property type="entry name" value="Acyl_transf_3_dom"/>
</dbReference>
<feature type="transmembrane region" description="Helical" evidence="1">
    <location>
        <begin position="321"/>
        <end position="342"/>
    </location>
</feature>
<name>A0A1H4QRL1_9BRAD</name>
<dbReference type="GO" id="GO:0016020">
    <property type="term" value="C:membrane"/>
    <property type="evidence" value="ECO:0007669"/>
    <property type="project" value="TreeGrafter"/>
</dbReference>
<keyword evidence="3" id="KW-0808">Transferase</keyword>
<dbReference type="OrthoDB" id="505919at2"/>
<dbReference type="InterPro" id="IPR050879">
    <property type="entry name" value="Acyltransferase_3"/>
</dbReference>
<dbReference type="Proteomes" id="UP000183208">
    <property type="component" value="Unassembled WGS sequence"/>
</dbReference>
<feature type="transmembrane region" description="Helical" evidence="1">
    <location>
        <begin position="52"/>
        <end position="75"/>
    </location>
</feature>
<dbReference type="PANTHER" id="PTHR23028:SF131">
    <property type="entry name" value="BLR2367 PROTEIN"/>
    <property type="match status" value="1"/>
</dbReference>
<keyword evidence="1" id="KW-0812">Transmembrane</keyword>
<evidence type="ECO:0000256" key="1">
    <source>
        <dbReference type="SAM" id="Phobius"/>
    </source>
</evidence>
<keyword evidence="3" id="KW-0012">Acyltransferase</keyword>
<accession>A0A1H4QRL1</accession>
<dbReference type="EMBL" id="FNTI01000001">
    <property type="protein sequence ID" value="SEC22326.1"/>
    <property type="molecule type" value="Genomic_DNA"/>
</dbReference>
<evidence type="ECO:0000313" key="4">
    <source>
        <dbReference type="Proteomes" id="UP000183208"/>
    </source>
</evidence>
<feature type="transmembrane region" description="Helical" evidence="1">
    <location>
        <begin position="251"/>
        <end position="278"/>
    </location>
</feature>
<reference evidence="3 4" key="1">
    <citation type="submission" date="2016-10" db="EMBL/GenBank/DDBJ databases">
        <authorList>
            <person name="de Groot N.N."/>
        </authorList>
    </citation>
    <scope>NUCLEOTIDE SEQUENCE [LARGE SCALE GENOMIC DNA]</scope>
    <source>
        <strain evidence="3 4">GAS522</strain>
    </source>
</reference>
<sequence length="375" mass="41296">MTGRNRSLDGLRGVAVILTYLVHYCGSYMATFRGGNPNIVALKDWPELFDKVLYWLFRSHHGVHIFFMLSGFLISRIVMREDFQYLSFVGNRMKRIYPGFLLALITCIIAGIYLRIPVPGWRDIALNLVFLNGSPSSGVVGIVFNNVTWSLFYEMVFYLSFPLIVMGAAWARIPVLSAIVLAGVSVAYLPSLEGYYTEFFLFLFAGAIIGRLPRASIDMLAAQFPDLVVALLYGIIVALLTMAYISTGQFVWMFAGLGAIILCKAVSGHCALATALSFPPLAWLGTISYSFYLLHSVAIAFLFAGWWQFYIPRLGIVMNSVTMGGLGFVAAIAISWVSYLVAERPYFRNHKSVDLTADPSTGAPAMSSPAGSAMP</sequence>